<dbReference type="InterPro" id="IPR036890">
    <property type="entry name" value="HATPase_C_sf"/>
</dbReference>
<dbReference type="Gene3D" id="3.30.565.10">
    <property type="entry name" value="Histidine kinase-like ATPase, C-terminal domain"/>
    <property type="match status" value="1"/>
</dbReference>
<reference evidence="2 3" key="1">
    <citation type="submission" date="2020-07" db="EMBL/GenBank/DDBJ databases">
        <title>Sequencing the genomes of 1000 actinobacteria strains.</title>
        <authorList>
            <person name="Klenk H.-P."/>
        </authorList>
    </citation>
    <scope>NUCLEOTIDE SEQUENCE [LARGE SCALE GENOMIC DNA]</scope>
    <source>
        <strain evidence="2 3">DSM 42178</strain>
    </source>
</reference>
<dbReference type="NCBIfam" id="NF047352">
    <property type="entry name" value="P_loop_sacsin"/>
    <property type="match status" value="1"/>
</dbReference>
<gene>
    <name evidence="2" type="ORF">FHU37_004726</name>
</gene>
<keyword evidence="3" id="KW-1185">Reference proteome</keyword>
<evidence type="ECO:0000313" key="2">
    <source>
        <dbReference type="EMBL" id="NYI07697.1"/>
    </source>
</evidence>
<dbReference type="RefSeq" id="WP_179816661.1">
    <property type="nucleotide sequence ID" value="NZ_JACBZD010000002.1"/>
</dbReference>
<evidence type="ECO:0008006" key="4">
    <source>
        <dbReference type="Google" id="ProtNLM"/>
    </source>
</evidence>
<sequence>MGKELNVGAPGPVGATDPLGTGELRRRVLDAWTASAARFREDANAEEDLVLGGYRDRVVVELAQNAADAAARRHPGAMDGRLRLTLRDGCLAAANTGSALDAAGVESLSTLRASAKRPGSAPAPAGPGPFDDQQPAGRFGVGFAAVLAVSDEPAVLSRTGGVRWSRAEATGLAEAAAEANPDLADEIRRRDGAVPVLRLPLPAEGMPPSGYDTVVVLPLRDGAAEDLVRRLLAEIDDALLLALPQLAEIVVEVDGDSRVLRRTGWTTGRPAVLGADGEAEAPALHTVTIEDTAREPAPGRDAGATTTAGGGVEQRWQILRASGDIPAELAAHLPVEDRLRRRWSLTWAVPVDADGAPLPPRTARVVHAPTPSDEPLDVPALLVADFPLDPTRRHIAPGPLTDLMVERAAAAYADLIRARGPRADSLALVPTPFGRGELEMRLRGAVLRLLPAVPFLPPARPTEHPEPVDHPERARYDAGGDGATATDAADPVEGFDRPAGGADVPDALRPAEAVVLEGADARLVGVLAGVLPGLLPAGLTHAEALRTLGVRRTGPAEVVDGLAGLRRPPAWWHRLYSALTGVDPEALGALPVPLADGRTAFGPRRVLLPVGPADPFATGGDAADAAAEAAALARLGLRVAHPAAAHPLLEKLGAVPATPRAVLQGPELRAAVARSVDDYDDQWDYPDADGEGGEAGAAPAAVSLADLVLRLVRDADLQPGDLPHLAALALPDEEGEPTPAGELLLPGSELADLVRPGSIGLLDEEYARRWPAEVLAATGVVDRFRLLRASEVLLDPDDPDAFSPAVLDPAAPDIDGVVPDGIEEWSEDVLRLLPDGDGIPPVAAELTAVRDLDLIDDDAWPRALRLLSRPPLRAAVVDPVRVRLPDGGSATVPSYTAWWLREHPVLDGRRPGRVRSADGDPLLRGLYPEVRTDLDDAFLRALGVRTTVAALLAEPDGVAELLDRMGDPALRLTRDQLRDLYTALGRHAATADPEDLPADPPERLWAVVGDRLELVDPLDAVVVDAPDLLPFFPGVPLLPVRPAQAEPFAHRLLEVDLASEIVPGRVVSEGVPHEVPEAVRRLLPGAPDSYEEHDELWVVGPAEGATSGRPGGTGSDAASGAGDAEEREVEVDWRWDGERLHAATLDGVAAGLAWAAGEWPRRFEVAILLAEPDRAEQLAGDRDFD</sequence>
<dbReference type="SUPFAM" id="SSF55874">
    <property type="entry name" value="ATPase domain of HSP90 chaperone/DNA topoisomerase II/histidine kinase"/>
    <property type="match status" value="1"/>
</dbReference>
<feature type="region of interest" description="Disordered" evidence="1">
    <location>
        <begin position="1101"/>
        <end position="1126"/>
    </location>
</feature>
<comment type="caution">
    <text evidence="2">The sequence shown here is derived from an EMBL/GenBank/DDBJ whole genome shotgun (WGS) entry which is preliminary data.</text>
</comment>
<evidence type="ECO:0000256" key="1">
    <source>
        <dbReference type="SAM" id="MobiDB-lite"/>
    </source>
</evidence>
<feature type="compositionally biased region" description="Low complexity" evidence="1">
    <location>
        <begin position="112"/>
        <end position="123"/>
    </location>
</feature>
<accession>A0A853A0N6</accession>
<proteinExistence type="predicted"/>
<feature type="region of interest" description="Disordered" evidence="1">
    <location>
        <begin position="111"/>
        <end position="133"/>
    </location>
</feature>
<dbReference type="EMBL" id="JACBZD010000002">
    <property type="protein sequence ID" value="NYI07697.1"/>
    <property type="molecule type" value="Genomic_DNA"/>
</dbReference>
<protein>
    <recommendedName>
        <fullName evidence="4">Molecular chaperone Hsp90</fullName>
    </recommendedName>
</protein>
<feature type="compositionally biased region" description="Basic and acidic residues" evidence="1">
    <location>
        <begin position="461"/>
        <end position="478"/>
    </location>
</feature>
<feature type="region of interest" description="Disordered" evidence="1">
    <location>
        <begin position="458"/>
        <end position="496"/>
    </location>
</feature>
<organism evidence="2 3">
    <name type="scientific">Allostreptomyces psammosilenae</name>
    <dbReference type="NCBI Taxonomy" id="1892865"/>
    <lineage>
        <taxon>Bacteria</taxon>
        <taxon>Bacillati</taxon>
        <taxon>Actinomycetota</taxon>
        <taxon>Actinomycetes</taxon>
        <taxon>Kitasatosporales</taxon>
        <taxon>Streptomycetaceae</taxon>
        <taxon>Allostreptomyces</taxon>
    </lineage>
</organism>
<name>A0A853A0N6_9ACTN</name>
<feature type="region of interest" description="Disordered" evidence="1">
    <location>
        <begin position="290"/>
        <end position="310"/>
    </location>
</feature>
<dbReference type="AlphaFoldDB" id="A0A853A0N6"/>
<evidence type="ECO:0000313" key="3">
    <source>
        <dbReference type="Proteomes" id="UP000567795"/>
    </source>
</evidence>
<dbReference type="Proteomes" id="UP000567795">
    <property type="component" value="Unassembled WGS sequence"/>
</dbReference>